<keyword evidence="4 7" id="KW-0812">Transmembrane</keyword>
<feature type="transmembrane region" description="Helical" evidence="7">
    <location>
        <begin position="240"/>
        <end position="256"/>
    </location>
</feature>
<organism evidence="9">
    <name type="scientific">Enterocloster bolteae</name>
    <dbReference type="NCBI Taxonomy" id="208479"/>
    <lineage>
        <taxon>Bacteria</taxon>
        <taxon>Bacillati</taxon>
        <taxon>Bacillota</taxon>
        <taxon>Clostridia</taxon>
        <taxon>Lachnospirales</taxon>
        <taxon>Lachnospiraceae</taxon>
        <taxon>Enterocloster</taxon>
    </lineage>
</organism>
<evidence type="ECO:0000256" key="7">
    <source>
        <dbReference type="SAM" id="Phobius"/>
    </source>
</evidence>
<dbReference type="RefSeq" id="WP_002573687.1">
    <property type="nucleotide sequence ID" value="NZ_BAABXO010000001.1"/>
</dbReference>
<keyword evidence="3" id="KW-0997">Cell inner membrane</keyword>
<feature type="transmembrane region" description="Helical" evidence="7">
    <location>
        <begin position="355"/>
        <end position="376"/>
    </location>
</feature>
<dbReference type="PANTHER" id="PTHR33362">
    <property type="entry name" value="SIALIC ACID TRAP TRANSPORTER PERMEASE PROTEIN SIAT-RELATED"/>
    <property type="match status" value="1"/>
</dbReference>
<accession>A0A6N2WIZ7</accession>
<keyword evidence="6 7" id="KW-0472">Membrane</keyword>
<evidence type="ECO:0000256" key="3">
    <source>
        <dbReference type="ARBA" id="ARBA00022519"/>
    </source>
</evidence>
<name>A0A6N2WIZ7_9FIRM</name>
<proteinExistence type="predicted"/>
<keyword evidence="2" id="KW-1003">Cell membrane</keyword>
<dbReference type="EMBL" id="CACRTF010000016">
    <property type="protein sequence ID" value="VYT40852.1"/>
    <property type="molecule type" value="Genomic_DNA"/>
</dbReference>
<evidence type="ECO:0000256" key="2">
    <source>
        <dbReference type="ARBA" id="ARBA00022475"/>
    </source>
</evidence>
<feature type="transmembrane region" description="Helical" evidence="7">
    <location>
        <begin position="313"/>
        <end position="343"/>
    </location>
</feature>
<feature type="domain" description="TRAP C4-dicarboxylate transport system permease DctM subunit" evidence="8">
    <location>
        <begin position="6"/>
        <end position="415"/>
    </location>
</feature>
<evidence type="ECO:0000256" key="4">
    <source>
        <dbReference type="ARBA" id="ARBA00022692"/>
    </source>
</evidence>
<dbReference type="AlphaFoldDB" id="A0A6N2WIZ7"/>
<evidence type="ECO:0000259" key="8">
    <source>
        <dbReference type="Pfam" id="PF06808"/>
    </source>
</evidence>
<feature type="transmembrane region" description="Helical" evidence="7">
    <location>
        <begin position="46"/>
        <end position="68"/>
    </location>
</feature>
<evidence type="ECO:0000256" key="1">
    <source>
        <dbReference type="ARBA" id="ARBA00004429"/>
    </source>
</evidence>
<dbReference type="PIRSF" id="PIRSF006066">
    <property type="entry name" value="HI0050"/>
    <property type="match status" value="1"/>
</dbReference>
<dbReference type="InterPro" id="IPR004681">
    <property type="entry name" value="TRAP_DctM"/>
</dbReference>
<comment type="subcellular location">
    <subcellularLocation>
        <location evidence="1">Cell inner membrane</location>
        <topology evidence="1">Multi-pass membrane protein</topology>
    </subcellularLocation>
</comment>
<dbReference type="GeneID" id="23111106"/>
<dbReference type="InterPro" id="IPR010656">
    <property type="entry name" value="DctM"/>
</dbReference>
<evidence type="ECO:0000313" key="9">
    <source>
        <dbReference type="EMBL" id="VYT40852.1"/>
    </source>
</evidence>
<dbReference type="GO" id="GO:0022857">
    <property type="term" value="F:transmembrane transporter activity"/>
    <property type="evidence" value="ECO:0007669"/>
    <property type="project" value="TreeGrafter"/>
</dbReference>
<dbReference type="Pfam" id="PF06808">
    <property type="entry name" value="DctM"/>
    <property type="match status" value="1"/>
</dbReference>
<protein>
    <submittedName>
        <fullName evidence="9">Sialic acid TRAP transporter permease protein SiaT</fullName>
    </submittedName>
</protein>
<reference evidence="9" key="1">
    <citation type="submission" date="2019-11" db="EMBL/GenBank/DDBJ databases">
        <authorList>
            <person name="Feng L."/>
        </authorList>
    </citation>
    <scope>NUCLEOTIDE SEQUENCE</scope>
    <source>
        <strain evidence="9">CbolteaeLFYP116</strain>
    </source>
</reference>
<evidence type="ECO:0000256" key="6">
    <source>
        <dbReference type="ARBA" id="ARBA00023136"/>
    </source>
</evidence>
<evidence type="ECO:0000256" key="5">
    <source>
        <dbReference type="ARBA" id="ARBA00022989"/>
    </source>
</evidence>
<sequence length="428" mass="45841">MAAALFCILMVCLIFGIPIAAALLIAVFQCIWSGGNLAYFQMIVQRMFIAMDSFSNAAVPFFILAGNLMEYGGISKRLIGFVRTLMARVPASLSCITVGGAAFFGAISGSNAATVSAIGGIMVPQMQAEGYPSDEAAAIAASAGTLGVVIPPSVPMIIYAITTSASVSALFMGGVMPGLMLAFVLIGLNIMRCRKYEPAKEREIGRERLWKAFKEAIWALLMPVIILGGIYGGLCTPTEAAAVSCVYSFIVSIFIYKELKLKDLPKILVKSAQTTAYILIVVAASSPFQWFMTSTGIVQDISASVLSVLDSRILILLIINMILLFLGCFLETSAIILLVAPVILPIVTSLGLDPVWLGIVMIVNTSIGMITPPMALNLFVSSGIAKVRVEDVSRKILPYLLIEIAVLFIITYLPDVVLWLPRLTGYRG</sequence>
<feature type="transmembrane region" description="Helical" evidence="7">
    <location>
        <begin position="167"/>
        <end position="191"/>
    </location>
</feature>
<feature type="transmembrane region" description="Helical" evidence="7">
    <location>
        <begin position="212"/>
        <end position="234"/>
    </location>
</feature>
<gene>
    <name evidence="9" type="primary">siaT_23</name>
    <name evidence="9" type="ORF">CBLFYP116_03539</name>
</gene>
<keyword evidence="5 7" id="KW-1133">Transmembrane helix</keyword>
<dbReference type="NCBIfam" id="TIGR00786">
    <property type="entry name" value="dctM"/>
    <property type="match status" value="1"/>
</dbReference>
<feature type="transmembrane region" description="Helical" evidence="7">
    <location>
        <begin position="276"/>
        <end position="293"/>
    </location>
</feature>
<dbReference type="GO" id="GO:0005886">
    <property type="term" value="C:plasma membrane"/>
    <property type="evidence" value="ECO:0007669"/>
    <property type="project" value="UniProtKB-SubCell"/>
</dbReference>
<dbReference type="PANTHER" id="PTHR33362:SF5">
    <property type="entry name" value="C4-DICARBOXYLATE TRAP TRANSPORTER LARGE PERMEASE PROTEIN DCTM"/>
    <property type="match status" value="1"/>
</dbReference>
<feature type="transmembrane region" description="Helical" evidence="7">
    <location>
        <begin position="396"/>
        <end position="420"/>
    </location>
</feature>